<dbReference type="PANTHER" id="PTHR33529">
    <property type="entry name" value="SLR0882 PROTEIN-RELATED"/>
    <property type="match status" value="1"/>
</dbReference>
<dbReference type="GO" id="GO:0015920">
    <property type="term" value="P:lipopolysaccharide transport"/>
    <property type="evidence" value="ECO:0007669"/>
    <property type="project" value="TreeGrafter"/>
</dbReference>
<gene>
    <name evidence="7" type="ORF">RIF25_12530</name>
</gene>
<organism evidence="7 8">
    <name type="scientific">Pseudocalidococcus azoricus BACA0444</name>
    <dbReference type="NCBI Taxonomy" id="2918990"/>
    <lineage>
        <taxon>Bacteria</taxon>
        <taxon>Bacillati</taxon>
        <taxon>Cyanobacteriota</taxon>
        <taxon>Cyanophyceae</taxon>
        <taxon>Acaryochloridales</taxon>
        <taxon>Thermosynechococcaceae</taxon>
        <taxon>Pseudocalidococcus</taxon>
        <taxon>Pseudocalidococcus azoricus</taxon>
    </lineage>
</organism>
<dbReference type="Pfam" id="PF03739">
    <property type="entry name" value="LptF_LptG"/>
    <property type="match status" value="1"/>
</dbReference>
<dbReference type="PANTHER" id="PTHR33529:SF6">
    <property type="entry name" value="YJGP_YJGQ FAMILY PERMEASE"/>
    <property type="match status" value="1"/>
</dbReference>
<sequence length="384" mass="42503">MSPRRIGRRLIWQLGRIIPGSQLDWYLWRNIAPAFGLGITIFAALALSVGVLFDLVRQVAEAQIPLTAVLQVLLLQIPYTLTFALPMAVMLAVLTTISRLGEDGELVAFKSIGLSLYRLAAPILAFSLMISLITFTLGETVIPEFRSQSDQVLQRYLHQEERVGQSRDIYYPEYGPNDQVRRLYYAKEFDGVSMRGITVVDFSQPELVQVITAAQANWSYPKSTWTIADGVIYLVSSLGNIRDIIEFQQQQLVIPRKLEEDVLSPSQVTELSTAQARQALTLAEQDQNPTLVRALNVHLQQQYAQPFVAIVFGLMGLGFGAMGQKRGAAQGFGLSVGLIFAQILLTYFAGALGFVGILTPVMAAWFPQGLGLAVAVWLIQRANR</sequence>
<evidence type="ECO:0000256" key="2">
    <source>
        <dbReference type="ARBA" id="ARBA00022475"/>
    </source>
</evidence>
<keyword evidence="2" id="KW-1003">Cell membrane</keyword>
<evidence type="ECO:0000256" key="6">
    <source>
        <dbReference type="SAM" id="Phobius"/>
    </source>
</evidence>
<accession>A0AAE4FUQ4</accession>
<keyword evidence="8" id="KW-1185">Reference proteome</keyword>
<dbReference type="Proteomes" id="UP001268256">
    <property type="component" value="Unassembled WGS sequence"/>
</dbReference>
<evidence type="ECO:0000256" key="1">
    <source>
        <dbReference type="ARBA" id="ARBA00004651"/>
    </source>
</evidence>
<reference evidence="8" key="1">
    <citation type="submission" date="2023-07" db="EMBL/GenBank/DDBJ databases">
        <authorList>
            <person name="Luz R."/>
            <person name="Cordeiro R."/>
            <person name="Fonseca A."/>
            <person name="Goncalves V."/>
        </authorList>
    </citation>
    <scope>NUCLEOTIDE SEQUENCE [LARGE SCALE GENOMIC DNA]</scope>
    <source>
        <strain evidence="8">BACA0444</strain>
    </source>
</reference>
<feature type="transmembrane region" description="Helical" evidence="6">
    <location>
        <begin position="73"/>
        <end position="95"/>
    </location>
</feature>
<evidence type="ECO:0000256" key="4">
    <source>
        <dbReference type="ARBA" id="ARBA00022989"/>
    </source>
</evidence>
<keyword evidence="3 6" id="KW-0812">Transmembrane</keyword>
<dbReference type="InterPro" id="IPR005495">
    <property type="entry name" value="LptG/LptF_permease"/>
</dbReference>
<protein>
    <submittedName>
        <fullName evidence="7">LptF/LptG family permease</fullName>
    </submittedName>
</protein>
<feature type="transmembrane region" description="Helical" evidence="6">
    <location>
        <begin position="31"/>
        <end position="53"/>
    </location>
</feature>
<evidence type="ECO:0000256" key="5">
    <source>
        <dbReference type="ARBA" id="ARBA00023136"/>
    </source>
</evidence>
<feature type="transmembrane region" description="Helical" evidence="6">
    <location>
        <begin position="361"/>
        <end position="379"/>
    </location>
</feature>
<comment type="caution">
    <text evidence="7">The sequence shown here is derived from an EMBL/GenBank/DDBJ whole genome shotgun (WGS) entry which is preliminary data.</text>
</comment>
<comment type="subcellular location">
    <subcellularLocation>
        <location evidence="1">Cell membrane</location>
        <topology evidence="1">Multi-pass membrane protein</topology>
    </subcellularLocation>
</comment>
<evidence type="ECO:0000313" key="8">
    <source>
        <dbReference type="Proteomes" id="UP001268256"/>
    </source>
</evidence>
<feature type="transmembrane region" description="Helical" evidence="6">
    <location>
        <begin position="334"/>
        <end position="355"/>
    </location>
</feature>
<dbReference type="AlphaFoldDB" id="A0AAE4FUQ4"/>
<evidence type="ECO:0000313" key="7">
    <source>
        <dbReference type="EMBL" id="MDS3861632.1"/>
    </source>
</evidence>
<keyword evidence="4 6" id="KW-1133">Transmembrane helix</keyword>
<feature type="transmembrane region" description="Helical" evidence="6">
    <location>
        <begin position="303"/>
        <end position="322"/>
    </location>
</feature>
<evidence type="ECO:0000256" key="3">
    <source>
        <dbReference type="ARBA" id="ARBA00022692"/>
    </source>
</evidence>
<keyword evidence="5 6" id="KW-0472">Membrane</keyword>
<dbReference type="GO" id="GO:0043190">
    <property type="term" value="C:ATP-binding cassette (ABC) transporter complex"/>
    <property type="evidence" value="ECO:0007669"/>
    <property type="project" value="TreeGrafter"/>
</dbReference>
<name>A0AAE4FUQ4_9CYAN</name>
<feature type="transmembrane region" description="Helical" evidence="6">
    <location>
        <begin position="116"/>
        <end position="138"/>
    </location>
</feature>
<dbReference type="EMBL" id="JAVMIP010000014">
    <property type="protein sequence ID" value="MDS3861632.1"/>
    <property type="molecule type" value="Genomic_DNA"/>
</dbReference>
<proteinExistence type="predicted"/>